<dbReference type="GO" id="GO:0004805">
    <property type="term" value="F:trehalose-phosphatase activity"/>
    <property type="evidence" value="ECO:0007669"/>
    <property type="project" value="TreeGrafter"/>
</dbReference>
<dbReference type="InterPro" id="IPR023214">
    <property type="entry name" value="HAD_sf"/>
</dbReference>
<reference evidence="3" key="2">
    <citation type="journal article" date="2024" name="Plant">
        <title>Genomic evolution and insights into agronomic trait innovations of Sesamum species.</title>
        <authorList>
            <person name="Miao H."/>
            <person name="Wang L."/>
            <person name="Qu L."/>
            <person name="Liu H."/>
            <person name="Sun Y."/>
            <person name="Le M."/>
            <person name="Wang Q."/>
            <person name="Wei S."/>
            <person name="Zheng Y."/>
            <person name="Lin W."/>
            <person name="Duan Y."/>
            <person name="Cao H."/>
            <person name="Xiong S."/>
            <person name="Wang X."/>
            <person name="Wei L."/>
            <person name="Li C."/>
            <person name="Ma Q."/>
            <person name="Ju M."/>
            <person name="Zhao R."/>
            <person name="Li G."/>
            <person name="Mu C."/>
            <person name="Tian Q."/>
            <person name="Mei H."/>
            <person name="Zhang T."/>
            <person name="Gao T."/>
            <person name="Zhang H."/>
        </authorList>
    </citation>
    <scope>NUCLEOTIDE SEQUENCE</scope>
    <source>
        <strain evidence="3">G02</strain>
    </source>
</reference>
<dbReference type="InterPro" id="IPR001830">
    <property type="entry name" value="Glyco_trans_20"/>
</dbReference>
<comment type="caution">
    <text evidence="3">The sequence shown here is derived from an EMBL/GenBank/DDBJ whole genome shotgun (WGS) entry which is preliminary data.</text>
</comment>
<evidence type="ECO:0000256" key="1">
    <source>
        <dbReference type="ARBA" id="ARBA00005409"/>
    </source>
</evidence>
<gene>
    <name evidence="3" type="ORF">Sradi_5319500</name>
</gene>
<dbReference type="GO" id="GO:0005829">
    <property type="term" value="C:cytosol"/>
    <property type="evidence" value="ECO:0007669"/>
    <property type="project" value="TreeGrafter"/>
</dbReference>
<comment type="similarity">
    <text evidence="1">In the N-terminal section; belongs to the glycosyltransferase 20 family.</text>
</comment>
<dbReference type="GO" id="GO:0005992">
    <property type="term" value="P:trehalose biosynthetic process"/>
    <property type="evidence" value="ECO:0007669"/>
    <property type="project" value="InterPro"/>
</dbReference>
<dbReference type="FunFam" id="3.30.70.1020:FF:000001">
    <property type="entry name" value="Alpha,alpha-trehalose-phosphate synthase [UDP-forming] 1"/>
    <property type="match status" value="1"/>
</dbReference>
<dbReference type="EMBL" id="JACGWJ010000024">
    <property type="protein sequence ID" value="KAL0320580.1"/>
    <property type="molecule type" value="Genomic_DNA"/>
</dbReference>
<dbReference type="InterPro" id="IPR036412">
    <property type="entry name" value="HAD-like_sf"/>
</dbReference>
<dbReference type="Gene3D" id="3.30.70.1020">
    <property type="entry name" value="Trehalose-6-phosphate phosphatase related protein, domain 2"/>
    <property type="match status" value="1"/>
</dbReference>
<protein>
    <submittedName>
        <fullName evidence="3">Alpha,alpha-trehalose-phosphate synthase [UDP-forming] 1</fullName>
    </submittedName>
</protein>
<reference evidence="3" key="1">
    <citation type="submission" date="2020-06" db="EMBL/GenBank/DDBJ databases">
        <authorList>
            <person name="Li T."/>
            <person name="Hu X."/>
            <person name="Zhang T."/>
            <person name="Song X."/>
            <person name="Zhang H."/>
            <person name="Dai N."/>
            <person name="Sheng W."/>
            <person name="Hou X."/>
            <person name="Wei L."/>
        </authorList>
    </citation>
    <scope>NUCLEOTIDE SEQUENCE</scope>
    <source>
        <strain evidence="3">G02</strain>
        <tissue evidence="3">Leaf</tissue>
    </source>
</reference>
<proteinExistence type="inferred from homology"/>
<organism evidence="3">
    <name type="scientific">Sesamum radiatum</name>
    <name type="common">Black benniseed</name>
    <dbReference type="NCBI Taxonomy" id="300843"/>
    <lineage>
        <taxon>Eukaryota</taxon>
        <taxon>Viridiplantae</taxon>
        <taxon>Streptophyta</taxon>
        <taxon>Embryophyta</taxon>
        <taxon>Tracheophyta</taxon>
        <taxon>Spermatophyta</taxon>
        <taxon>Magnoliopsida</taxon>
        <taxon>eudicotyledons</taxon>
        <taxon>Gunneridae</taxon>
        <taxon>Pentapetalae</taxon>
        <taxon>asterids</taxon>
        <taxon>lamiids</taxon>
        <taxon>Lamiales</taxon>
        <taxon>Pedaliaceae</taxon>
        <taxon>Sesamum</taxon>
    </lineage>
</organism>
<dbReference type="PANTHER" id="PTHR10788">
    <property type="entry name" value="TREHALOSE-6-PHOSPHATE SYNTHASE"/>
    <property type="match status" value="1"/>
</dbReference>
<dbReference type="SUPFAM" id="SSF56784">
    <property type="entry name" value="HAD-like"/>
    <property type="match status" value="1"/>
</dbReference>
<feature type="compositionally biased region" description="Low complexity" evidence="2">
    <location>
        <begin position="223"/>
        <end position="233"/>
    </location>
</feature>
<dbReference type="Gene3D" id="3.40.50.1000">
    <property type="entry name" value="HAD superfamily/HAD-like"/>
    <property type="match status" value="1"/>
</dbReference>
<evidence type="ECO:0000256" key="2">
    <source>
        <dbReference type="SAM" id="MobiDB-lite"/>
    </source>
</evidence>
<feature type="region of interest" description="Disordered" evidence="2">
    <location>
        <begin position="206"/>
        <end position="258"/>
    </location>
</feature>
<dbReference type="AlphaFoldDB" id="A0AAW2LN26"/>
<dbReference type="Pfam" id="PF02358">
    <property type="entry name" value="Trehalose_PPase"/>
    <property type="match status" value="1"/>
</dbReference>
<dbReference type="InterPro" id="IPR003337">
    <property type="entry name" value="Trehalose_PPase"/>
</dbReference>
<feature type="compositionally biased region" description="Low complexity" evidence="2">
    <location>
        <begin position="247"/>
        <end position="258"/>
    </location>
</feature>
<dbReference type="GO" id="GO:0003825">
    <property type="term" value="F:alpha,alpha-trehalose-phosphate synthase (UDP-forming) activity"/>
    <property type="evidence" value="ECO:0007669"/>
    <property type="project" value="TreeGrafter"/>
</dbReference>
<name>A0AAW2LN26_SESRA</name>
<evidence type="ECO:0000313" key="3">
    <source>
        <dbReference type="EMBL" id="KAL0320580.1"/>
    </source>
</evidence>
<accession>A0AAW2LN26</accession>
<dbReference type="PANTHER" id="PTHR10788:SF130">
    <property type="entry name" value="ALPHA,ALPHA-TREHALOSE-PHOSPHATE SYNTHASE [UDP-FORMING] 1"/>
    <property type="match status" value="1"/>
</dbReference>
<sequence length="306" mass="34234">MELKLHPELRGPLTMLCSDPNTTIVVLSGSDRSVLDDNFGEYNMWLAAENGMFLRSTRGEWMTTMPEHLNMDWVDSVKHVFEYFTERTPRSHFERRETSLVWNYKYADVEFGRLQARDMLQHLWTGPISNSSVDVVQGSRSVEVRAVGVTKGAAIDRILGEIVHSKSISTPIDYVLCIGRGCVHIFEPELPPDSFGLPRTKVTDAIKLSAEKRPPPKFPTGRSSSKPPSKSQQHSNNSDKKATNGASGSSKRSSSENASWNVLDLKKENYFSCAVGRTRTNARYLLNTSDDVVAFLKELAEAAFSN</sequence>
<dbReference type="FunFam" id="3.40.50.1000:FF:000100">
    <property type="entry name" value="Alpha,alpha-trehalose-phosphate synthase"/>
    <property type="match status" value="1"/>
</dbReference>